<feature type="chain" id="PRO_5038360252" description="AlgX/AlgJ SGNH hydrolase-like domain-containing protein" evidence="7">
    <location>
        <begin position="30"/>
        <end position="463"/>
    </location>
</feature>
<evidence type="ECO:0000256" key="6">
    <source>
        <dbReference type="ARBA" id="ARBA00022841"/>
    </source>
</evidence>
<keyword evidence="6" id="KW-0016">Alginate biosynthesis</keyword>
<accession>A0A9D2T4A7</accession>
<evidence type="ECO:0000256" key="1">
    <source>
        <dbReference type="ARBA" id="ARBA00004418"/>
    </source>
</evidence>
<evidence type="ECO:0000256" key="5">
    <source>
        <dbReference type="ARBA" id="ARBA00022764"/>
    </source>
</evidence>
<feature type="signal peptide" evidence="7">
    <location>
        <begin position="1"/>
        <end position="29"/>
    </location>
</feature>
<organism evidence="9 10">
    <name type="scientific">Candidatus Faecalibacterium faecigallinarum</name>
    <dbReference type="NCBI Taxonomy" id="2838577"/>
    <lineage>
        <taxon>Bacteria</taxon>
        <taxon>Bacillati</taxon>
        <taxon>Bacillota</taxon>
        <taxon>Clostridia</taxon>
        <taxon>Eubacteriales</taxon>
        <taxon>Oscillospiraceae</taxon>
        <taxon>Faecalibacterium</taxon>
    </lineage>
</organism>
<dbReference type="Pfam" id="PF16822">
    <property type="entry name" value="ALGX"/>
    <property type="match status" value="1"/>
</dbReference>
<gene>
    <name evidence="9" type="ORF">H9703_02035</name>
</gene>
<evidence type="ECO:0000313" key="10">
    <source>
        <dbReference type="Proteomes" id="UP000823906"/>
    </source>
</evidence>
<dbReference type="AlphaFoldDB" id="A0A9D2T4A7"/>
<feature type="domain" description="AlgX/AlgJ SGNH hydrolase-like" evidence="8">
    <location>
        <begin position="96"/>
        <end position="251"/>
    </location>
</feature>
<evidence type="ECO:0000256" key="2">
    <source>
        <dbReference type="ARBA" id="ARBA00005182"/>
    </source>
</evidence>
<comment type="subcellular location">
    <subcellularLocation>
        <location evidence="1">Periplasm</location>
    </subcellularLocation>
</comment>
<reference evidence="9" key="1">
    <citation type="journal article" date="2021" name="PeerJ">
        <title>Extensive microbial diversity within the chicken gut microbiome revealed by metagenomics and culture.</title>
        <authorList>
            <person name="Gilroy R."/>
            <person name="Ravi A."/>
            <person name="Getino M."/>
            <person name="Pursley I."/>
            <person name="Horton D.L."/>
            <person name="Alikhan N.F."/>
            <person name="Baker D."/>
            <person name="Gharbi K."/>
            <person name="Hall N."/>
            <person name="Watson M."/>
            <person name="Adriaenssens E.M."/>
            <person name="Foster-Nyarko E."/>
            <person name="Jarju S."/>
            <person name="Secka A."/>
            <person name="Antonio M."/>
            <person name="Oren A."/>
            <person name="Chaudhuri R.R."/>
            <person name="La Ragione R."/>
            <person name="Hildebrand F."/>
            <person name="Pallen M.J."/>
        </authorList>
    </citation>
    <scope>NUCLEOTIDE SEQUENCE</scope>
    <source>
        <strain evidence="9">ChiSjej5B23-2810</strain>
    </source>
</reference>
<evidence type="ECO:0000259" key="8">
    <source>
        <dbReference type="Pfam" id="PF16822"/>
    </source>
</evidence>
<comment type="pathway">
    <text evidence="2">Glycan biosynthesis; alginate biosynthesis.</text>
</comment>
<keyword evidence="3" id="KW-0808">Transferase</keyword>
<dbReference type="GO" id="GO:0016740">
    <property type="term" value="F:transferase activity"/>
    <property type="evidence" value="ECO:0007669"/>
    <property type="project" value="UniProtKB-KW"/>
</dbReference>
<evidence type="ECO:0000256" key="3">
    <source>
        <dbReference type="ARBA" id="ARBA00022679"/>
    </source>
</evidence>
<dbReference type="GO" id="GO:0042121">
    <property type="term" value="P:alginic acid biosynthetic process"/>
    <property type="evidence" value="ECO:0007669"/>
    <property type="project" value="UniProtKB-KW"/>
</dbReference>
<name>A0A9D2T4A7_9FIRM</name>
<evidence type="ECO:0000313" key="9">
    <source>
        <dbReference type="EMBL" id="HJC44911.1"/>
    </source>
</evidence>
<keyword evidence="4 7" id="KW-0732">Signal</keyword>
<dbReference type="InterPro" id="IPR031811">
    <property type="entry name" value="ALGX/ALGJ_SGNH-like"/>
</dbReference>
<evidence type="ECO:0000256" key="4">
    <source>
        <dbReference type="ARBA" id="ARBA00022729"/>
    </source>
</evidence>
<comment type="caution">
    <text evidence="9">The sequence shown here is derived from an EMBL/GenBank/DDBJ whole genome shotgun (WGS) entry which is preliminary data.</text>
</comment>
<dbReference type="EMBL" id="DWWN01000015">
    <property type="protein sequence ID" value="HJC44911.1"/>
    <property type="molecule type" value="Genomic_DNA"/>
</dbReference>
<sequence>MKKLARWGLAAFVGLFLCLCLLPSAGMLAAPAEEAVGNEHLTAMPALQNADGSWNKSYFSELSSWLSDHIAFRHELITLHARLCGALFGTLPSEDVVLGADGWLYYADTLPDYQGAGLMTERECWAAARVLALMQEYCQERGAQFLFTVAPNKNSLYPEAMPARYQRSGAAGNAQRIAGRLEEMGVPYLDLFALLGGQEQTLYFRTDSHWNTLGAALAGDAISSALGKPEDPFWGQPYQTAPTHKGDLYEMVYPAGDLLEDDAVFDRAFRFTYPNGLRSAEDITIRTQNEGETGSLLMFRDSFGNALYPFLAERYGAACFSQAMPYNLTYLEREQAGTLVVEIVERNLRWLVQRPAVMPAPQREDASAGWQADGAVEAAAAAPSSELEGYVEVSGVIRCPAMDVDSPIYLRAGGQVYEALPAGEGECPFTAYLPAAAAGQPLELAVSCQGVWQSCTVALEAAE</sequence>
<reference evidence="9" key="2">
    <citation type="submission" date="2021-04" db="EMBL/GenBank/DDBJ databases">
        <authorList>
            <person name="Gilroy R."/>
        </authorList>
    </citation>
    <scope>NUCLEOTIDE SEQUENCE</scope>
    <source>
        <strain evidence="9">ChiSjej5B23-2810</strain>
    </source>
</reference>
<dbReference type="GO" id="GO:0042597">
    <property type="term" value="C:periplasmic space"/>
    <property type="evidence" value="ECO:0007669"/>
    <property type="project" value="UniProtKB-SubCell"/>
</dbReference>
<dbReference type="Proteomes" id="UP000823906">
    <property type="component" value="Unassembled WGS sequence"/>
</dbReference>
<proteinExistence type="predicted"/>
<keyword evidence="5" id="KW-0574">Periplasm</keyword>
<evidence type="ECO:0000256" key="7">
    <source>
        <dbReference type="SAM" id="SignalP"/>
    </source>
</evidence>
<protein>
    <recommendedName>
        <fullName evidence="8">AlgX/AlgJ SGNH hydrolase-like domain-containing protein</fullName>
    </recommendedName>
</protein>